<evidence type="ECO:0000256" key="3">
    <source>
        <dbReference type="ARBA" id="ARBA00022630"/>
    </source>
</evidence>
<name>A0AAJ8KMA5_9TREE</name>
<evidence type="ECO:0000256" key="6">
    <source>
        <dbReference type="SAM" id="MobiDB-lite"/>
    </source>
</evidence>
<feature type="domain" description="FAD dependent oxidoreductase" evidence="7">
    <location>
        <begin position="13"/>
        <end position="381"/>
    </location>
</feature>
<dbReference type="InterPro" id="IPR045170">
    <property type="entry name" value="MTOX"/>
</dbReference>
<comment type="similarity">
    <text evidence="2">Belongs to the MSOX/MTOX family.</text>
</comment>
<evidence type="ECO:0000256" key="5">
    <source>
        <dbReference type="ARBA" id="ARBA00023002"/>
    </source>
</evidence>
<dbReference type="RefSeq" id="XP_065824702.1">
    <property type="nucleotide sequence ID" value="XM_065968630.1"/>
</dbReference>
<feature type="region of interest" description="Disordered" evidence="6">
    <location>
        <begin position="413"/>
        <end position="433"/>
    </location>
</feature>
<protein>
    <recommendedName>
        <fullName evidence="7">FAD dependent oxidoreductase domain-containing protein</fullName>
    </recommendedName>
</protein>
<keyword evidence="3" id="KW-0285">Flavoprotein</keyword>
<dbReference type="InterPro" id="IPR006076">
    <property type="entry name" value="FAD-dep_OxRdtase"/>
</dbReference>
<organism evidence="8 9">
    <name type="scientific">Kwoniella dejecticola CBS 10117</name>
    <dbReference type="NCBI Taxonomy" id="1296121"/>
    <lineage>
        <taxon>Eukaryota</taxon>
        <taxon>Fungi</taxon>
        <taxon>Dikarya</taxon>
        <taxon>Basidiomycota</taxon>
        <taxon>Agaricomycotina</taxon>
        <taxon>Tremellomycetes</taxon>
        <taxon>Tremellales</taxon>
        <taxon>Cryptococcaceae</taxon>
        <taxon>Kwoniella</taxon>
    </lineage>
</organism>
<dbReference type="SUPFAM" id="SSF51905">
    <property type="entry name" value="FAD/NAD(P)-binding domain"/>
    <property type="match status" value="1"/>
</dbReference>
<reference evidence="8" key="1">
    <citation type="submission" date="2013-07" db="EMBL/GenBank/DDBJ databases">
        <authorList>
            <consortium name="The Broad Institute Genome Sequencing Platform"/>
            <person name="Cuomo C."/>
            <person name="Litvintseva A."/>
            <person name="Chen Y."/>
            <person name="Heitman J."/>
            <person name="Sun S."/>
            <person name="Springer D."/>
            <person name="Dromer F."/>
            <person name="Young S.K."/>
            <person name="Zeng Q."/>
            <person name="Gargeya S."/>
            <person name="Fitzgerald M."/>
            <person name="Abouelleil A."/>
            <person name="Alvarado L."/>
            <person name="Berlin A.M."/>
            <person name="Chapman S.B."/>
            <person name="Dewar J."/>
            <person name="Goldberg J."/>
            <person name="Griggs A."/>
            <person name="Gujja S."/>
            <person name="Hansen M."/>
            <person name="Howarth C."/>
            <person name="Imamovic A."/>
            <person name="Larimer J."/>
            <person name="McCowan C."/>
            <person name="Murphy C."/>
            <person name="Pearson M."/>
            <person name="Priest M."/>
            <person name="Roberts A."/>
            <person name="Saif S."/>
            <person name="Shea T."/>
            <person name="Sykes S."/>
            <person name="Wortman J."/>
            <person name="Nusbaum C."/>
            <person name="Birren B."/>
        </authorList>
    </citation>
    <scope>NUCLEOTIDE SEQUENCE</scope>
    <source>
        <strain evidence="8">CBS 10117</strain>
    </source>
</reference>
<keyword evidence="4" id="KW-0274">FAD</keyword>
<comment type="cofactor">
    <cofactor evidence="1">
        <name>FAD</name>
        <dbReference type="ChEBI" id="CHEBI:57692"/>
    </cofactor>
</comment>
<reference evidence="8" key="2">
    <citation type="submission" date="2024-02" db="EMBL/GenBank/DDBJ databases">
        <title>Comparative genomics of Cryptococcus and Kwoniella reveals pathogenesis evolution and contrasting modes of karyotype evolution via chromosome fusion or intercentromeric recombination.</title>
        <authorList>
            <person name="Coelho M.A."/>
            <person name="David-Palma M."/>
            <person name="Shea T."/>
            <person name="Bowers K."/>
            <person name="McGinley-Smith S."/>
            <person name="Mohammad A.W."/>
            <person name="Gnirke A."/>
            <person name="Yurkov A.M."/>
            <person name="Nowrousian M."/>
            <person name="Sun S."/>
            <person name="Cuomo C.A."/>
            <person name="Heitman J."/>
        </authorList>
    </citation>
    <scope>NUCLEOTIDE SEQUENCE</scope>
    <source>
        <strain evidence="8">CBS 10117</strain>
    </source>
</reference>
<gene>
    <name evidence="8" type="ORF">I303_102806</name>
</gene>
<dbReference type="Gene3D" id="3.50.50.60">
    <property type="entry name" value="FAD/NAD(P)-binding domain"/>
    <property type="match status" value="1"/>
</dbReference>
<dbReference type="GO" id="GO:0050660">
    <property type="term" value="F:flavin adenine dinucleotide binding"/>
    <property type="evidence" value="ECO:0007669"/>
    <property type="project" value="InterPro"/>
</dbReference>
<evidence type="ECO:0000256" key="1">
    <source>
        <dbReference type="ARBA" id="ARBA00001974"/>
    </source>
</evidence>
<evidence type="ECO:0000313" key="9">
    <source>
        <dbReference type="Proteomes" id="UP000078595"/>
    </source>
</evidence>
<evidence type="ECO:0000256" key="2">
    <source>
        <dbReference type="ARBA" id="ARBA00010989"/>
    </source>
</evidence>
<sequence>MPSSDKLSKETSILIVGAGVFGLSTALHLSRAGYKEITVIDPHPVPSPLSAANDINKIIRTEYHIPLYGGLAREAYQAWNHDPLFAHHFHKVGWFTGAAGDDTRGHEIVAKIWANIKADGVKTNAKQIKCGDDLKKIVSQTSGSRKLDQWMGIFNPEAGWAHSGNALIGVANELRTRGVRFVHGNDGTFESLHKNSKGVVDGITASSGRHIPAERVILAMGASTGSRYPVKDMLRAYGYGLAMIQLEPQEALLYKNMPCLHSKTLGYIFEPSVDGRLKIALPGRYAWYGYGDGEASRPEAPVSSYNNLPPQCIKEMRELLATFLPQLADRPFCYSQLCWDADSSDDNFLITYAPESERVLFATGGSYHGFKFFPTIGRHVVSALEGTLSEEARLAWRWRPEIAGQYKTRGDGETRVLERDNPVKPETVRTSRL</sequence>
<dbReference type="AlphaFoldDB" id="A0AAJ8KMA5"/>
<accession>A0AAJ8KMA5</accession>
<proteinExistence type="inferred from homology"/>
<dbReference type="Pfam" id="PF01266">
    <property type="entry name" value="DAO"/>
    <property type="match status" value="1"/>
</dbReference>
<dbReference type="Proteomes" id="UP000078595">
    <property type="component" value="Chromosome 3"/>
</dbReference>
<dbReference type="Gene3D" id="3.30.9.10">
    <property type="entry name" value="D-Amino Acid Oxidase, subunit A, domain 2"/>
    <property type="match status" value="1"/>
</dbReference>
<evidence type="ECO:0000259" key="7">
    <source>
        <dbReference type="Pfam" id="PF01266"/>
    </source>
</evidence>
<dbReference type="EMBL" id="CP144532">
    <property type="protein sequence ID" value="WWC60240.1"/>
    <property type="molecule type" value="Genomic_DNA"/>
</dbReference>
<dbReference type="PANTHER" id="PTHR10961:SF26">
    <property type="entry name" value="L-SACCHAROPINE OXIDASE"/>
    <property type="match status" value="1"/>
</dbReference>
<dbReference type="GeneID" id="28966520"/>
<dbReference type="GO" id="GO:0008115">
    <property type="term" value="F:sarcosine oxidase activity"/>
    <property type="evidence" value="ECO:0007669"/>
    <property type="project" value="TreeGrafter"/>
</dbReference>
<keyword evidence="5" id="KW-0560">Oxidoreductase</keyword>
<dbReference type="KEGG" id="kdj:28966520"/>
<dbReference type="PANTHER" id="PTHR10961">
    <property type="entry name" value="PEROXISOMAL SARCOSINE OXIDASE"/>
    <property type="match status" value="1"/>
</dbReference>
<dbReference type="InterPro" id="IPR036188">
    <property type="entry name" value="FAD/NAD-bd_sf"/>
</dbReference>
<evidence type="ECO:0000256" key="4">
    <source>
        <dbReference type="ARBA" id="ARBA00022827"/>
    </source>
</evidence>
<dbReference type="GO" id="GO:0051698">
    <property type="term" value="F:saccharopine oxidase activity"/>
    <property type="evidence" value="ECO:0007669"/>
    <property type="project" value="TreeGrafter"/>
</dbReference>
<evidence type="ECO:0000313" key="8">
    <source>
        <dbReference type="EMBL" id="WWC60240.1"/>
    </source>
</evidence>
<keyword evidence="9" id="KW-1185">Reference proteome</keyword>